<feature type="compositionally biased region" description="Basic and acidic residues" evidence="1">
    <location>
        <begin position="36"/>
        <end position="46"/>
    </location>
</feature>
<keyword evidence="3" id="KW-1185">Reference proteome</keyword>
<dbReference type="EMBL" id="BTFZ01000013">
    <property type="protein sequence ID" value="GMM38110.1"/>
    <property type="molecule type" value="Genomic_DNA"/>
</dbReference>
<feature type="region of interest" description="Disordered" evidence="1">
    <location>
        <begin position="36"/>
        <end position="74"/>
    </location>
</feature>
<dbReference type="Proteomes" id="UP001360560">
    <property type="component" value="Unassembled WGS sequence"/>
</dbReference>
<dbReference type="AlphaFoldDB" id="A0AAV5QT54"/>
<reference evidence="2 3" key="1">
    <citation type="journal article" date="2023" name="Elife">
        <title>Identification of key yeast species and microbe-microbe interactions impacting larval growth of Drosophila in the wild.</title>
        <authorList>
            <person name="Mure A."/>
            <person name="Sugiura Y."/>
            <person name="Maeda R."/>
            <person name="Honda K."/>
            <person name="Sakurai N."/>
            <person name="Takahashi Y."/>
            <person name="Watada M."/>
            <person name="Katoh T."/>
            <person name="Gotoh A."/>
            <person name="Gotoh Y."/>
            <person name="Taniguchi I."/>
            <person name="Nakamura K."/>
            <person name="Hayashi T."/>
            <person name="Katayama T."/>
            <person name="Uemura T."/>
            <person name="Hattori Y."/>
        </authorList>
    </citation>
    <scope>NUCLEOTIDE SEQUENCE [LARGE SCALE GENOMIC DNA]</scope>
    <source>
        <strain evidence="2 3">SC-9</strain>
    </source>
</reference>
<proteinExistence type="predicted"/>
<name>A0AAV5QT54_9ASCO</name>
<evidence type="ECO:0000313" key="2">
    <source>
        <dbReference type="EMBL" id="GMM38110.1"/>
    </source>
</evidence>
<protein>
    <submittedName>
        <fullName evidence="2">Uncharacterized protein</fullName>
    </submittedName>
</protein>
<evidence type="ECO:0000256" key="1">
    <source>
        <dbReference type="SAM" id="MobiDB-lite"/>
    </source>
</evidence>
<comment type="caution">
    <text evidence="2">The sequence shown here is derived from an EMBL/GenBank/DDBJ whole genome shotgun (WGS) entry which is preliminary data.</text>
</comment>
<organism evidence="2 3">
    <name type="scientific">Saccharomycopsis crataegensis</name>
    <dbReference type="NCBI Taxonomy" id="43959"/>
    <lineage>
        <taxon>Eukaryota</taxon>
        <taxon>Fungi</taxon>
        <taxon>Dikarya</taxon>
        <taxon>Ascomycota</taxon>
        <taxon>Saccharomycotina</taxon>
        <taxon>Saccharomycetes</taxon>
        <taxon>Saccharomycopsidaceae</taxon>
        <taxon>Saccharomycopsis</taxon>
    </lineage>
</organism>
<dbReference type="GeneID" id="90076085"/>
<gene>
    <name evidence="2" type="ORF">DASC09_054350</name>
</gene>
<accession>A0AAV5QT54</accession>
<dbReference type="RefSeq" id="XP_064855106.1">
    <property type="nucleotide sequence ID" value="XM_064999034.1"/>
</dbReference>
<evidence type="ECO:0000313" key="3">
    <source>
        <dbReference type="Proteomes" id="UP001360560"/>
    </source>
</evidence>
<sequence>MPDGSAALPAEKKYIIKSFRWINACDVHKYLDTTPDFDHDAERVTEADILPEDREYEDTDNKNEDTNHTDSDWD</sequence>
<feature type="compositionally biased region" description="Basic and acidic residues" evidence="1">
    <location>
        <begin position="59"/>
        <end position="74"/>
    </location>
</feature>